<dbReference type="GO" id="GO:0008270">
    <property type="term" value="F:zinc ion binding"/>
    <property type="evidence" value="ECO:0007669"/>
    <property type="project" value="UniProtKB-KW"/>
</dbReference>
<evidence type="ECO:0000313" key="6">
    <source>
        <dbReference type="Proteomes" id="UP001642409"/>
    </source>
</evidence>
<dbReference type="PANTHER" id="PTHR23323">
    <property type="entry name" value="VACUOLAR PROTEIN SORTING-ASSOCIATED PROTEIN"/>
    <property type="match status" value="1"/>
</dbReference>
<dbReference type="Proteomes" id="UP001642409">
    <property type="component" value="Unassembled WGS sequence"/>
</dbReference>
<keyword evidence="3" id="KW-0862">Zinc</keyword>
<keyword evidence="1" id="KW-0479">Metal-binding</keyword>
<name>A0AA86U3W2_9EUKA</name>
<dbReference type="GO" id="GO:0030674">
    <property type="term" value="F:protein-macromolecule adaptor activity"/>
    <property type="evidence" value="ECO:0007669"/>
    <property type="project" value="TreeGrafter"/>
</dbReference>
<proteinExistence type="predicted"/>
<evidence type="ECO:0000313" key="4">
    <source>
        <dbReference type="EMBL" id="CAI9938741.1"/>
    </source>
</evidence>
<dbReference type="EMBL" id="CAXDID020000070">
    <property type="protein sequence ID" value="CAL6014401.1"/>
    <property type="molecule type" value="Genomic_DNA"/>
</dbReference>
<evidence type="ECO:0000256" key="1">
    <source>
        <dbReference type="ARBA" id="ARBA00022723"/>
    </source>
</evidence>
<dbReference type="EMBL" id="CATOUU010000656">
    <property type="protein sequence ID" value="CAI9938741.1"/>
    <property type="molecule type" value="Genomic_DNA"/>
</dbReference>
<keyword evidence="2" id="KW-0863">Zinc-finger</keyword>
<evidence type="ECO:0000256" key="3">
    <source>
        <dbReference type="ARBA" id="ARBA00022833"/>
    </source>
</evidence>
<keyword evidence="6" id="KW-1185">Reference proteome</keyword>
<gene>
    <name evidence="5" type="ORF">HINF_LOCUS24256</name>
    <name evidence="4" type="ORF">HINF_LOCUS26386</name>
</gene>
<evidence type="ECO:0000313" key="5">
    <source>
        <dbReference type="EMBL" id="CAL6014401.1"/>
    </source>
</evidence>
<evidence type="ECO:0000256" key="2">
    <source>
        <dbReference type="ARBA" id="ARBA00022771"/>
    </source>
</evidence>
<protein>
    <submittedName>
        <fullName evidence="4">Vacuolar membrane protein</fullName>
    </submittedName>
    <submittedName>
        <fullName evidence="5">Vacuolar_membrane protein</fullName>
    </submittedName>
</protein>
<dbReference type="GO" id="GO:0006904">
    <property type="term" value="P:vesicle docking involved in exocytosis"/>
    <property type="evidence" value="ECO:0007669"/>
    <property type="project" value="TreeGrafter"/>
</dbReference>
<comment type="caution">
    <text evidence="4">The sequence shown here is derived from an EMBL/GenBank/DDBJ whole genome shotgun (WGS) entry which is preliminary data.</text>
</comment>
<organism evidence="4">
    <name type="scientific">Hexamita inflata</name>
    <dbReference type="NCBI Taxonomy" id="28002"/>
    <lineage>
        <taxon>Eukaryota</taxon>
        <taxon>Metamonada</taxon>
        <taxon>Diplomonadida</taxon>
        <taxon>Hexamitidae</taxon>
        <taxon>Hexamitinae</taxon>
        <taxon>Hexamita</taxon>
    </lineage>
</organism>
<dbReference type="GO" id="GO:0007032">
    <property type="term" value="P:endosome organization"/>
    <property type="evidence" value="ECO:0007669"/>
    <property type="project" value="TreeGrafter"/>
</dbReference>
<reference evidence="4" key="1">
    <citation type="submission" date="2023-06" db="EMBL/GenBank/DDBJ databases">
        <authorList>
            <person name="Kurt Z."/>
        </authorList>
    </citation>
    <scope>NUCLEOTIDE SEQUENCE</scope>
</reference>
<dbReference type="SUPFAM" id="SSF57850">
    <property type="entry name" value="RING/U-box"/>
    <property type="match status" value="1"/>
</dbReference>
<dbReference type="GO" id="GO:0005768">
    <property type="term" value="C:endosome"/>
    <property type="evidence" value="ECO:0007669"/>
    <property type="project" value="TreeGrafter"/>
</dbReference>
<dbReference type="GO" id="GO:0030897">
    <property type="term" value="C:HOPS complex"/>
    <property type="evidence" value="ECO:0007669"/>
    <property type="project" value="TreeGrafter"/>
</dbReference>
<dbReference type="GO" id="GO:0007033">
    <property type="term" value="P:vacuole organization"/>
    <property type="evidence" value="ECO:0007669"/>
    <property type="project" value="TreeGrafter"/>
</dbReference>
<reference evidence="5 6" key="2">
    <citation type="submission" date="2024-07" db="EMBL/GenBank/DDBJ databases">
        <authorList>
            <person name="Akdeniz Z."/>
        </authorList>
    </citation>
    <scope>NUCLEOTIDE SEQUENCE [LARGE SCALE GENOMIC DNA]</scope>
</reference>
<sequence length="1287" mass="148902">MTEQTEFKLDFDLEQFNIDVSEDEHENILITSQVDDNNFKTMQKDILSFGDTHILQNTDDLKQFVPYYIQKVATSQNVTVVAIGCQHQVKLLRYDQTFRTTDYQKYFEVLDIQLKASELHLRVEQIYISLSGQYAVIVFETGLVFITYTGTSKSKQTQSLLLTKDPSQRLEITSCCFNEGQNEVEVLFGTRYSKIYSSVISMRDKKLSIEGNNGQPKLVHCLSQDNKITGLDFQYFTPEANLQEIIQELGPSSAINQQKLMDSLQLNYQYPNNMCDYKYTETRFYIILISSQQGINILMGRGFSAGDILLLSNDLGQLTKSLNKYQLSDELPTNYSFLASVPFPSELNIERSGFFKRNELRQAIGWIWFSGLLHVSQNKLFQDVIYEEEEQMQNDFTNGWEEKQERIVSHSEAKDVFSYTKVKNSIAIQCFVGQLPQDIEKIYKTCLNGIPNLDKSSYLAAEQTFVEQILEKISQSQSIMDTNTVKEAAPTAVLYGQHQYVVSYPDELISVSQITLQCSAKVQSEELVLNLMKSNDPVINFNLHNDKELEQICIGFASDILQKKCFVYSKDHVYQLYFNDQKDMWKDMMVKNMFAEALEATETQKQVQEVKYYQGLNNLQQQNYTEAALILGKTPRQISDLMTEFISMQKHRGFTGFQLGSGRSVIELYEHREALILLIENRLSLIDVQQQQKLYNDSIQAVKLFKKNKKVDLDEQDLNAVLAFRQTQALIFVAIQQYLSLINDLYFSALSSDNDAPFIDFNIVPTKKQLKMARDFRLDCFRQQQQLSLMKQRIPGLNLKLVNFIQKYAKIVPIQISRSLLTLSSNQYAYEALTRSIDDAQGLLSFYLKEMVVQQKLLDKGKIQAEIVTKNISQYENKLQHINNLFRYENSFNYLKEQTFDLLRQVNVQKQLQIYYQNAFTLFKLCADETKQLLYELCSQFREEIEPLQFLPTLIQALDLNNQMDIRQAITQFMFLVSSEYGWTQMSIQNLLVNILSANAQCPMFTDYLCAVCRLPKEQQNFTYSYALRCVTFHNQHLAKVYLLQTNSQFEQAVELALKLGNYELAKEVSFSAPEDEINGLLQLVALHMSKQRTIQEALKFVNVGGVRRVRVENLLLQVPVLVDQQLKQEIKASMSEYQSSTEQLRIQIETSNSSTKQIQFDIDKLRKRFMYVRKSQICSFCGNQLMTEPFLQFGCGHGFHSRCMCQIIKLKGTGVEKRQLDKILKQMNEIVVKYQSNDEQSFQTEDQNTYIGLNNQLEQILSAECLYCAGEDLNGQWLQVGQEWAL</sequence>
<dbReference type="PANTHER" id="PTHR23323:SF26">
    <property type="entry name" value="VACUOLAR PROTEIN SORTING-ASSOCIATED PROTEIN 18 HOMOLOG"/>
    <property type="match status" value="1"/>
</dbReference>
<accession>A0AA86U3W2</accession>
<dbReference type="GO" id="GO:0048284">
    <property type="term" value="P:organelle fusion"/>
    <property type="evidence" value="ECO:0007669"/>
    <property type="project" value="TreeGrafter"/>
</dbReference>